<dbReference type="PROSITE" id="PS51257">
    <property type="entry name" value="PROKAR_LIPOPROTEIN"/>
    <property type="match status" value="1"/>
</dbReference>
<dbReference type="AlphaFoldDB" id="A0AA41Q6H9"/>
<dbReference type="CDD" id="cd08506">
    <property type="entry name" value="PBP2_clavulanate_OppA2"/>
    <property type="match status" value="1"/>
</dbReference>
<feature type="chain" id="PRO_5041327312" evidence="1">
    <location>
        <begin position="23"/>
        <end position="586"/>
    </location>
</feature>
<dbReference type="Gene3D" id="3.10.105.10">
    <property type="entry name" value="Dipeptide-binding Protein, Domain 3"/>
    <property type="match status" value="1"/>
</dbReference>
<organism evidence="3 4">
    <name type="scientific">Yinghuangia soli</name>
    <dbReference type="NCBI Taxonomy" id="2908204"/>
    <lineage>
        <taxon>Bacteria</taxon>
        <taxon>Bacillati</taxon>
        <taxon>Actinomycetota</taxon>
        <taxon>Actinomycetes</taxon>
        <taxon>Kitasatosporales</taxon>
        <taxon>Streptomycetaceae</taxon>
        <taxon>Yinghuangia</taxon>
    </lineage>
</organism>
<dbReference type="Pfam" id="PF00496">
    <property type="entry name" value="SBP_bac_5"/>
    <property type="match status" value="1"/>
</dbReference>
<reference evidence="3" key="1">
    <citation type="submission" date="2022-01" db="EMBL/GenBank/DDBJ databases">
        <title>Genome-Based Taxonomic Classification of the Phylum Actinobacteria.</title>
        <authorList>
            <person name="Gao Y."/>
        </authorList>
    </citation>
    <scope>NUCLEOTIDE SEQUENCE</scope>
    <source>
        <strain evidence="3">KLBMP 8922</strain>
    </source>
</reference>
<sequence length="586" mass="63394">MTLRPGQRLAVMGAVLAIGATACSSGGGSTDNAAKPGGSAAPPAAKTAAVRIGDASDSTGPAAAIPEAKTGGTALVLERADFNHLDPARVYVSHEQTVLLLLSRQLTTFKQVDGQTVLVGDLAKDTGSSPDGGKTWKFTLKDNLKYEDGSAIKAADIKYGVERSFAKEITGGPTWIQEWLTGKGADFRTVYDGPYNGKSYDAIEAPDEKTVVFKLAEPRADFPFAVAMHTSSPVPREKDTKLDFDKKPFSSGPYKISSRDIDKGMVLSRNEHWNPATDAVRHAYPDQWKFEFGAQNQQINERIIAANGEDKNAMTFRTAVGRESAQKVLETPDLKARTADAFTPFAEYFDINNRRVTDLKTRQAIVAAFPKQQVRQILGGPAYGELSTTLISPTVLGYEKYDSVGVPPTGDPEKAKQILAGATPTIVFAFPQTPVWEQIGVAVNEALTKAGFKVVAKPINDKSYYTEIGRTANEYDLYWSGWGADWPSGIAVLPAKLDGRKIQDDGTNYALYDNKAVSAEMDKIALVSDVVEAGKQWAALDKKIMTEDSPVVPFVYRRQLTLYGPGLGGVKVGFIGSTYPTDVWVK</sequence>
<feature type="domain" description="Solute-binding protein family 5" evidence="2">
    <location>
        <begin position="118"/>
        <end position="497"/>
    </location>
</feature>
<dbReference type="GO" id="GO:1904680">
    <property type="term" value="F:peptide transmembrane transporter activity"/>
    <property type="evidence" value="ECO:0007669"/>
    <property type="project" value="TreeGrafter"/>
</dbReference>
<dbReference type="PIRSF" id="PIRSF002741">
    <property type="entry name" value="MppA"/>
    <property type="match status" value="1"/>
</dbReference>
<dbReference type="GO" id="GO:0043190">
    <property type="term" value="C:ATP-binding cassette (ABC) transporter complex"/>
    <property type="evidence" value="ECO:0007669"/>
    <property type="project" value="InterPro"/>
</dbReference>
<protein>
    <submittedName>
        <fullName evidence="3">ABC transporter substrate-binding protein</fullName>
    </submittedName>
</protein>
<name>A0AA41Q6H9_9ACTN</name>
<dbReference type="EMBL" id="JAKFHA010000027">
    <property type="protein sequence ID" value="MCF2531875.1"/>
    <property type="molecule type" value="Genomic_DNA"/>
</dbReference>
<comment type="caution">
    <text evidence="3">The sequence shown here is derived from an EMBL/GenBank/DDBJ whole genome shotgun (WGS) entry which is preliminary data.</text>
</comment>
<dbReference type="GO" id="GO:0015833">
    <property type="term" value="P:peptide transport"/>
    <property type="evidence" value="ECO:0007669"/>
    <property type="project" value="TreeGrafter"/>
</dbReference>
<dbReference type="PANTHER" id="PTHR30290:SF83">
    <property type="entry name" value="ABC TRANSPORTER SUBSTRATE-BINDING PROTEIN"/>
    <property type="match status" value="1"/>
</dbReference>
<dbReference type="InterPro" id="IPR030678">
    <property type="entry name" value="Peptide/Ni-bd"/>
</dbReference>
<dbReference type="Gene3D" id="3.40.190.10">
    <property type="entry name" value="Periplasmic binding protein-like II"/>
    <property type="match status" value="1"/>
</dbReference>
<dbReference type="PANTHER" id="PTHR30290">
    <property type="entry name" value="PERIPLASMIC BINDING COMPONENT OF ABC TRANSPORTER"/>
    <property type="match status" value="1"/>
</dbReference>
<dbReference type="Proteomes" id="UP001165378">
    <property type="component" value="Unassembled WGS sequence"/>
</dbReference>
<keyword evidence="1" id="KW-0732">Signal</keyword>
<dbReference type="SUPFAM" id="SSF53850">
    <property type="entry name" value="Periplasmic binding protein-like II"/>
    <property type="match status" value="1"/>
</dbReference>
<accession>A0AA41Q6H9</accession>
<evidence type="ECO:0000313" key="3">
    <source>
        <dbReference type="EMBL" id="MCF2531875.1"/>
    </source>
</evidence>
<dbReference type="InterPro" id="IPR000914">
    <property type="entry name" value="SBP_5_dom"/>
</dbReference>
<dbReference type="GO" id="GO:0042597">
    <property type="term" value="C:periplasmic space"/>
    <property type="evidence" value="ECO:0007669"/>
    <property type="project" value="UniProtKB-ARBA"/>
</dbReference>
<keyword evidence="4" id="KW-1185">Reference proteome</keyword>
<evidence type="ECO:0000259" key="2">
    <source>
        <dbReference type="Pfam" id="PF00496"/>
    </source>
</evidence>
<dbReference type="RefSeq" id="WP_235056523.1">
    <property type="nucleotide sequence ID" value="NZ_JAKFHA010000027.1"/>
</dbReference>
<evidence type="ECO:0000256" key="1">
    <source>
        <dbReference type="SAM" id="SignalP"/>
    </source>
</evidence>
<gene>
    <name evidence="3" type="ORF">LZ495_32310</name>
</gene>
<proteinExistence type="predicted"/>
<evidence type="ECO:0000313" key="4">
    <source>
        <dbReference type="Proteomes" id="UP001165378"/>
    </source>
</evidence>
<dbReference type="InterPro" id="IPR039424">
    <property type="entry name" value="SBP_5"/>
</dbReference>
<feature type="signal peptide" evidence="1">
    <location>
        <begin position="1"/>
        <end position="22"/>
    </location>
</feature>